<comment type="caution">
    <text evidence="1">The sequence shown here is derived from an EMBL/GenBank/DDBJ whole genome shotgun (WGS) entry which is preliminary data.</text>
</comment>
<organism evidence="1 2">
    <name type="scientific">Aphanomyces euteiches</name>
    <dbReference type="NCBI Taxonomy" id="100861"/>
    <lineage>
        <taxon>Eukaryota</taxon>
        <taxon>Sar</taxon>
        <taxon>Stramenopiles</taxon>
        <taxon>Oomycota</taxon>
        <taxon>Saprolegniomycetes</taxon>
        <taxon>Saprolegniales</taxon>
        <taxon>Verrucalvaceae</taxon>
        <taxon>Aphanomyces</taxon>
    </lineage>
</organism>
<dbReference type="PANTHER" id="PTHR34615">
    <property type="entry name" value="PX DOMAIN-CONTAINING PROTEIN"/>
    <property type="match status" value="1"/>
</dbReference>
<evidence type="ECO:0008006" key="3">
    <source>
        <dbReference type="Google" id="ProtNLM"/>
    </source>
</evidence>
<dbReference type="VEuPathDB" id="FungiDB:AeMF1_013204"/>
<proteinExistence type="predicted"/>
<dbReference type="EMBL" id="VJMJ01000025">
    <property type="protein sequence ID" value="KAF0742647.1"/>
    <property type="molecule type" value="Genomic_DNA"/>
</dbReference>
<evidence type="ECO:0000313" key="2">
    <source>
        <dbReference type="Proteomes" id="UP000481153"/>
    </source>
</evidence>
<sequence>MPAPPVMSDTEVAVFIAEIMRRCHGDIDELLSVMEIALSHGIIRRRPQRPLVSYNNFFDRSCDDATAIHKYRFTIEQLQVLTVSLNFPAWITTQWMDKVDSLEAIAMTCRSLAEPSRLFTVANEFGRSTEACSRVVQTTVRHIYTNFADIIFFQDELMSSRSQMYANSVKDKCGLSVMNCIGFIDGTKQYISRPSPRENAPTNENLQRAAYNGHPRRHCLNWQGITAPDGIGVGMYGPVEELMKSYKTIVFTVIRLMDVNSAYRVHSEMPGSPEAAFNAVMSSVRESVEWSFHIIKSLWGYVSVDKKMKVRNSPVGMFWLVAALLTNCNSCLKPQGNQISMYFGLRPPTLEEYLTKSE</sequence>
<dbReference type="Proteomes" id="UP000481153">
    <property type="component" value="Unassembled WGS sequence"/>
</dbReference>
<protein>
    <recommendedName>
        <fullName evidence="3">DDE Tnp4 domain-containing protein</fullName>
    </recommendedName>
</protein>
<evidence type="ECO:0000313" key="1">
    <source>
        <dbReference type="EMBL" id="KAF0742647.1"/>
    </source>
</evidence>
<dbReference type="AlphaFoldDB" id="A0A6G0XQE4"/>
<gene>
    <name evidence="1" type="ORF">Ae201684_002350</name>
</gene>
<keyword evidence="2" id="KW-1185">Reference proteome</keyword>
<dbReference type="PANTHER" id="PTHR34615:SF1">
    <property type="entry name" value="PX DOMAIN-CONTAINING PROTEIN"/>
    <property type="match status" value="1"/>
</dbReference>
<accession>A0A6G0XQE4</accession>
<name>A0A6G0XQE4_9STRA</name>
<reference evidence="1 2" key="1">
    <citation type="submission" date="2019-07" db="EMBL/GenBank/DDBJ databases">
        <title>Genomics analysis of Aphanomyces spp. identifies a new class of oomycete effector associated with host adaptation.</title>
        <authorList>
            <person name="Gaulin E."/>
        </authorList>
    </citation>
    <scope>NUCLEOTIDE SEQUENCE [LARGE SCALE GENOMIC DNA]</scope>
    <source>
        <strain evidence="1 2">ATCC 201684</strain>
    </source>
</reference>